<dbReference type="EMBL" id="ADBV01007699">
    <property type="protein sequence ID" value="EJW77499.1"/>
    <property type="molecule type" value="Genomic_DNA"/>
</dbReference>
<evidence type="ECO:0000313" key="1">
    <source>
        <dbReference type="EMBL" id="EJW77499.1"/>
    </source>
</evidence>
<name>J9EQE9_WUCBA</name>
<sequence>MADELLMTGSLKDDVVDWDRIDTSSRVFKIAIQGKRDEFRSFHFSHCCSKYSSLYRWFPTSSYHSLLSLLPDFCTSNLYYNDIPIAFPGITLYPSLRAVQEMI</sequence>
<proteinExistence type="predicted"/>
<gene>
    <name evidence="1" type="ORF">WUBG_11591</name>
</gene>
<reference evidence="2" key="1">
    <citation type="submission" date="2012-08" db="EMBL/GenBank/DDBJ databases">
        <title>The Genome Sequence of Wuchereria bancrofti.</title>
        <authorList>
            <person name="Nutman T.B."/>
            <person name="Fink D.L."/>
            <person name="Russ C."/>
            <person name="Young S."/>
            <person name="Zeng Q."/>
            <person name="Koehrsen M."/>
            <person name="Alvarado L."/>
            <person name="Berlin A."/>
            <person name="Chapman S.B."/>
            <person name="Chen Z."/>
            <person name="Freedman E."/>
            <person name="Gellesch M."/>
            <person name="Goldberg J."/>
            <person name="Griggs A."/>
            <person name="Gujja S."/>
            <person name="Heilman E.R."/>
            <person name="Heiman D."/>
            <person name="Hepburn T."/>
            <person name="Howarth C."/>
            <person name="Jen D."/>
            <person name="Larson L."/>
            <person name="Lewis B."/>
            <person name="Mehta T."/>
            <person name="Park D."/>
            <person name="Pearson M."/>
            <person name="Roberts A."/>
            <person name="Saif S."/>
            <person name="Shea T."/>
            <person name="Shenoy N."/>
            <person name="Sisk P."/>
            <person name="Stolte C."/>
            <person name="Sykes S."/>
            <person name="Walk T."/>
            <person name="White J."/>
            <person name="Yandava C."/>
            <person name="Haas B."/>
            <person name="Henn M.R."/>
            <person name="Nusbaum C."/>
            <person name="Birren B."/>
        </authorList>
    </citation>
    <scope>NUCLEOTIDE SEQUENCE [LARGE SCALE GENOMIC DNA]</scope>
    <source>
        <strain evidence="2">NA</strain>
    </source>
</reference>
<comment type="caution">
    <text evidence="1">The sequence shown here is derived from an EMBL/GenBank/DDBJ whole genome shotgun (WGS) entry which is preliminary data.</text>
</comment>
<organism evidence="1 2">
    <name type="scientific">Wuchereria bancrofti</name>
    <dbReference type="NCBI Taxonomy" id="6293"/>
    <lineage>
        <taxon>Eukaryota</taxon>
        <taxon>Metazoa</taxon>
        <taxon>Ecdysozoa</taxon>
        <taxon>Nematoda</taxon>
        <taxon>Chromadorea</taxon>
        <taxon>Rhabditida</taxon>
        <taxon>Spirurina</taxon>
        <taxon>Spiruromorpha</taxon>
        <taxon>Filarioidea</taxon>
        <taxon>Onchocercidae</taxon>
        <taxon>Wuchereria</taxon>
    </lineage>
</organism>
<evidence type="ECO:0000313" key="2">
    <source>
        <dbReference type="Proteomes" id="UP000004810"/>
    </source>
</evidence>
<dbReference type="Proteomes" id="UP000004810">
    <property type="component" value="Unassembled WGS sequence"/>
</dbReference>
<accession>J9EQE9</accession>
<dbReference type="AlphaFoldDB" id="J9EQE9"/>
<protein>
    <submittedName>
        <fullName evidence="1">Uncharacterized protein</fullName>
    </submittedName>
</protein>